<keyword evidence="2" id="KW-1133">Transmembrane helix</keyword>
<evidence type="ECO:0000313" key="4">
    <source>
        <dbReference type="Proteomes" id="UP000433876"/>
    </source>
</evidence>
<protein>
    <recommendedName>
        <fullName evidence="5">DUF3176 domain containing protein</fullName>
    </recommendedName>
</protein>
<feature type="transmembrane region" description="Helical" evidence="2">
    <location>
        <begin position="223"/>
        <end position="248"/>
    </location>
</feature>
<dbReference type="Proteomes" id="UP000433876">
    <property type="component" value="Unassembled WGS sequence"/>
</dbReference>
<feature type="region of interest" description="Disordered" evidence="1">
    <location>
        <begin position="1"/>
        <end position="35"/>
    </location>
</feature>
<evidence type="ECO:0008006" key="5">
    <source>
        <dbReference type="Google" id="ProtNLM"/>
    </source>
</evidence>
<feature type="transmembrane region" description="Helical" evidence="2">
    <location>
        <begin position="673"/>
        <end position="695"/>
    </location>
</feature>
<dbReference type="EMBL" id="NMPR01000029">
    <property type="protein sequence ID" value="KAA8633947.1"/>
    <property type="molecule type" value="Genomic_DNA"/>
</dbReference>
<keyword evidence="2" id="KW-0812">Transmembrane</keyword>
<dbReference type="PANTHER" id="PTHR35394:SF6">
    <property type="entry name" value="DUF3176 DOMAIN-CONTAINING PROTEIN"/>
    <property type="match status" value="1"/>
</dbReference>
<evidence type="ECO:0000256" key="2">
    <source>
        <dbReference type="SAM" id="Phobius"/>
    </source>
</evidence>
<dbReference type="AlphaFoldDB" id="A0A8S8ZSX9"/>
<dbReference type="VEuPathDB" id="FungiDB:SMAC_07646"/>
<dbReference type="InterPro" id="IPR021514">
    <property type="entry name" value="DUF3176"/>
</dbReference>
<sequence length="768" mass="82935">MTSGYHPVRHERVISADSLTPLTAGVEPQHENNDSRQSFQYVDINSLPLPYPAGGAVPQQPDQIHPGAHQQQPLYVGADQQQQQYYDYQYNNGDYQNPQGQFEGGGIQQVPLEGQQYHVAQGHGQEGFMFPPDPKQATTFSVSPMSASPASWEKQQQGHNTNRQSTMSTSSLKSDKLSAIFSKNGTWTYETISMFVALGAVASIIAVLATYDGQPLPSWPHWITLNAVIAILATVATASMSVPLSGGLGQLKWIRFKQGRAPLSDMEIYDDASRGAFGAVNMLVKARGGFAGSFGAVVMIVALFLSPFAQQIATFPTRLVEQKPGGDGSEMAGAVNYRTEAYGLALHGNQEKLGQAFVPILPIKAAVYKGLFAEDGRPWMGLPFSCSTGNCTFPPIETLGVCQKCVDMSEYMTRYCPPGVSNEADCGWQLPSGAARLNSSAEVFGMTSLFPGSSSTSDSTYSTIMKLIFMGTETNATGPGVLAPWATQCSLTVCLQTLSSNITNGFLHESHITEPLTNDTVPSLTSLAGSINALEPLTIQSPTNSSLVYSMSMESILAMQSWFSRLFANGTASRNSQYINQTISDLPSLNSSPNVVVNLTVGISSGETFFDTDIVQAFYWNYYEYPAPSNPQKGLEMLMSDLAISLTSTFRTLVGVPINGTSLSYETFVSVRWGFVALPVTAVILAAIFLGLAAWETKRSGASLWKTSALAMLFHGLDEDARERFEDLRSLEAKKRESRNVKVRLSAEVGSLDGKGGTLKIDAPGGYE</sequence>
<feature type="compositionally biased region" description="Polar residues" evidence="1">
    <location>
        <begin position="136"/>
        <end position="169"/>
    </location>
</feature>
<feature type="transmembrane region" description="Helical" evidence="2">
    <location>
        <begin position="192"/>
        <end position="211"/>
    </location>
</feature>
<evidence type="ECO:0000256" key="1">
    <source>
        <dbReference type="SAM" id="MobiDB-lite"/>
    </source>
</evidence>
<feature type="region of interest" description="Disordered" evidence="1">
    <location>
        <begin position="131"/>
        <end position="169"/>
    </location>
</feature>
<comment type="caution">
    <text evidence="3">The sequence shown here is derived from an EMBL/GenBank/DDBJ whole genome shotgun (WGS) entry which is preliminary data.</text>
</comment>
<accession>A0A8S8ZSX9</accession>
<keyword evidence="2" id="KW-0472">Membrane</keyword>
<dbReference type="OMA" id="MTRYCPP"/>
<dbReference type="Pfam" id="PF11374">
    <property type="entry name" value="DUF3176"/>
    <property type="match status" value="1"/>
</dbReference>
<feature type="transmembrane region" description="Helical" evidence="2">
    <location>
        <begin position="290"/>
        <end position="309"/>
    </location>
</feature>
<reference evidence="3 4" key="1">
    <citation type="submission" date="2017-07" db="EMBL/GenBank/DDBJ databases">
        <title>Genome sequence of the Sordaria macrospora wild type strain R19027.</title>
        <authorList>
            <person name="Nowrousian M."/>
            <person name="Teichert I."/>
            <person name="Kueck U."/>
        </authorList>
    </citation>
    <scope>NUCLEOTIDE SEQUENCE [LARGE SCALE GENOMIC DNA]</scope>
    <source>
        <strain evidence="3 4">R19027</strain>
        <tissue evidence="3">Mycelium</tissue>
    </source>
</reference>
<organism evidence="3 4">
    <name type="scientific">Sordaria macrospora</name>
    <dbReference type="NCBI Taxonomy" id="5147"/>
    <lineage>
        <taxon>Eukaryota</taxon>
        <taxon>Fungi</taxon>
        <taxon>Dikarya</taxon>
        <taxon>Ascomycota</taxon>
        <taxon>Pezizomycotina</taxon>
        <taxon>Sordariomycetes</taxon>
        <taxon>Sordariomycetidae</taxon>
        <taxon>Sordariales</taxon>
        <taxon>Sordariaceae</taxon>
        <taxon>Sordaria</taxon>
    </lineage>
</organism>
<feature type="region of interest" description="Disordered" evidence="1">
    <location>
        <begin position="50"/>
        <end position="69"/>
    </location>
</feature>
<name>A0A8S8ZSX9_SORMA</name>
<proteinExistence type="predicted"/>
<dbReference type="PANTHER" id="PTHR35394">
    <property type="entry name" value="DUF3176 DOMAIN-CONTAINING PROTEIN"/>
    <property type="match status" value="1"/>
</dbReference>
<evidence type="ECO:0000313" key="3">
    <source>
        <dbReference type="EMBL" id="KAA8633947.1"/>
    </source>
</evidence>
<gene>
    <name evidence="3" type="ORF">SMACR_07646</name>
</gene>